<keyword evidence="2" id="KW-0539">Nucleus</keyword>
<accession>A0A1Y1UCM1</accession>
<sequence length="189" mass="21107">MPPPPDTREDASGSRTMTIEATQQPESGPSEPHHRALDSNHTVGVLKLRGAPVRKQRVMWTDETVDNEGMGKKKSKICCIYHRPKAYDESSTESDSSCSEGESHSHQRRQRTSGKQASRRKRRDVVEVEQSTSSESEGGHGDGRAKSSKRSPRRHHAHDHGDHDHPSHSHKPNKYDHQEKPSSSDAIKG</sequence>
<dbReference type="GeneID" id="33558265"/>
<dbReference type="GO" id="GO:0005634">
    <property type="term" value="C:nucleus"/>
    <property type="evidence" value="ECO:0007669"/>
    <property type="project" value="UniProtKB-SubCell"/>
</dbReference>
<comment type="caution">
    <text evidence="4">The sequence shown here is derived from an EMBL/GenBank/DDBJ whole genome shotgun (WGS) entry which is preliminary data.</text>
</comment>
<dbReference type="OrthoDB" id="307488at2759"/>
<dbReference type="RefSeq" id="XP_021869957.1">
    <property type="nucleotide sequence ID" value="XM_022016456.1"/>
</dbReference>
<comment type="similarity">
    <text evidence="1 2">Belongs to the YPI1 family.</text>
</comment>
<feature type="compositionally biased region" description="Basic and acidic residues" evidence="3">
    <location>
        <begin position="1"/>
        <end position="12"/>
    </location>
</feature>
<gene>
    <name evidence="4" type="ORF">BD324DRAFT_631710</name>
</gene>
<comment type="function">
    <text evidence="2">Regulator of type 1 phosphatases which maintains protein phosphatase activity under strict control.</text>
</comment>
<feature type="region of interest" description="Disordered" evidence="3">
    <location>
        <begin position="1"/>
        <end position="189"/>
    </location>
</feature>
<feature type="compositionally biased region" description="Basic residues" evidence="3">
    <location>
        <begin position="146"/>
        <end position="158"/>
    </location>
</feature>
<dbReference type="InParanoid" id="A0A1Y1UCM1"/>
<protein>
    <recommendedName>
        <fullName evidence="2">Type 1 phosphatases regulator</fullName>
    </recommendedName>
</protein>
<evidence type="ECO:0000313" key="4">
    <source>
        <dbReference type="EMBL" id="ORX35793.1"/>
    </source>
</evidence>
<dbReference type="GO" id="GO:0004865">
    <property type="term" value="F:protein serine/threonine phosphatase inhibitor activity"/>
    <property type="evidence" value="ECO:0007669"/>
    <property type="project" value="UniProtKB-UniRule"/>
</dbReference>
<feature type="compositionally biased region" description="Polar residues" evidence="3">
    <location>
        <begin position="13"/>
        <end position="27"/>
    </location>
</feature>
<evidence type="ECO:0000256" key="1">
    <source>
        <dbReference type="ARBA" id="ARBA00005605"/>
    </source>
</evidence>
<dbReference type="InterPro" id="IPR011107">
    <property type="entry name" value="PPI_Ypi1"/>
</dbReference>
<dbReference type="GO" id="GO:0008157">
    <property type="term" value="F:protein phosphatase 1 binding"/>
    <property type="evidence" value="ECO:0007669"/>
    <property type="project" value="TreeGrafter"/>
</dbReference>
<proteinExistence type="inferred from homology"/>
<evidence type="ECO:0000256" key="3">
    <source>
        <dbReference type="SAM" id="MobiDB-lite"/>
    </source>
</evidence>
<dbReference type="EMBL" id="NBSH01000010">
    <property type="protein sequence ID" value="ORX35793.1"/>
    <property type="molecule type" value="Genomic_DNA"/>
</dbReference>
<evidence type="ECO:0000256" key="2">
    <source>
        <dbReference type="RuleBase" id="RU367162"/>
    </source>
</evidence>
<feature type="compositionally biased region" description="Basic and acidic residues" evidence="3">
    <location>
        <begin position="159"/>
        <end position="189"/>
    </location>
</feature>
<feature type="compositionally biased region" description="Basic residues" evidence="3">
    <location>
        <begin position="106"/>
        <end position="123"/>
    </location>
</feature>
<dbReference type="Proteomes" id="UP000193218">
    <property type="component" value="Unassembled WGS sequence"/>
</dbReference>
<dbReference type="PANTHER" id="PTHR20835:SF0">
    <property type="entry name" value="E3 UBIQUITIN-PROTEIN LIGASE PPP1R11"/>
    <property type="match status" value="1"/>
</dbReference>
<dbReference type="STRING" id="4999.A0A1Y1UCM1"/>
<dbReference type="PANTHER" id="PTHR20835">
    <property type="entry name" value="E3 UBIQUITIN-PROTEIN LIGASE PPP1R11-RELATED"/>
    <property type="match status" value="1"/>
</dbReference>
<dbReference type="AlphaFoldDB" id="A0A1Y1UCM1"/>
<evidence type="ECO:0000313" key="5">
    <source>
        <dbReference type="Proteomes" id="UP000193218"/>
    </source>
</evidence>
<dbReference type="Pfam" id="PF07491">
    <property type="entry name" value="PPI_Ypi1"/>
    <property type="match status" value="1"/>
</dbReference>
<reference evidence="4 5" key="1">
    <citation type="submission" date="2017-03" db="EMBL/GenBank/DDBJ databases">
        <title>Widespread Adenine N6-methylation of Active Genes in Fungi.</title>
        <authorList>
            <consortium name="DOE Joint Genome Institute"/>
            <person name="Mondo S.J."/>
            <person name="Dannebaum R.O."/>
            <person name="Kuo R.C."/>
            <person name="Louie K.B."/>
            <person name="Bewick A.J."/>
            <person name="Labutti K."/>
            <person name="Haridas S."/>
            <person name="Kuo A."/>
            <person name="Salamov A."/>
            <person name="Ahrendt S.R."/>
            <person name="Lau R."/>
            <person name="Bowen B.P."/>
            <person name="Lipzen A."/>
            <person name="Sullivan W."/>
            <person name="Andreopoulos W.B."/>
            <person name="Clum A."/>
            <person name="Lindquist E."/>
            <person name="Daum C."/>
            <person name="Northen T.R."/>
            <person name="Ramamoorthy G."/>
            <person name="Schmitz R.J."/>
            <person name="Gryganskyi A."/>
            <person name="Culley D."/>
            <person name="Magnuson J."/>
            <person name="James T.Y."/>
            <person name="O'Malley M.A."/>
            <person name="Stajich J.E."/>
            <person name="Spatafora J.W."/>
            <person name="Visel A."/>
            <person name="Grigoriev I.V."/>
        </authorList>
    </citation>
    <scope>NUCLEOTIDE SEQUENCE [LARGE SCALE GENOMIC DNA]</scope>
    <source>
        <strain evidence="4 5">NRRL Y-17943</strain>
    </source>
</reference>
<keyword evidence="5" id="KW-1185">Reference proteome</keyword>
<organism evidence="4 5">
    <name type="scientific">Kockovaella imperatae</name>
    <dbReference type="NCBI Taxonomy" id="4999"/>
    <lineage>
        <taxon>Eukaryota</taxon>
        <taxon>Fungi</taxon>
        <taxon>Dikarya</taxon>
        <taxon>Basidiomycota</taxon>
        <taxon>Agaricomycotina</taxon>
        <taxon>Tremellomycetes</taxon>
        <taxon>Tremellales</taxon>
        <taxon>Cuniculitremaceae</taxon>
        <taxon>Kockovaella</taxon>
    </lineage>
</organism>
<comment type="subcellular location">
    <subcellularLocation>
        <location evidence="2">Nucleus</location>
    </subcellularLocation>
</comment>
<name>A0A1Y1UCM1_9TREE</name>